<protein>
    <submittedName>
        <fullName evidence="2">Uncharacterized protein</fullName>
    </submittedName>
</protein>
<evidence type="ECO:0000313" key="2">
    <source>
        <dbReference type="EMBL" id="KAE8250212.1"/>
    </source>
</evidence>
<feature type="region of interest" description="Disordered" evidence="1">
    <location>
        <begin position="1"/>
        <end position="90"/>
    </location>
</feature>
<comment type="caution">
    <text evidence="2">The sequence shown here is derived from an EMBL/GenBank/DDBJ whole genome shotgun (WGS) entry which is preliminary data.</text>
</comment>
<reference evidence="2" key="1">
    <citation type="submission" date="2016-04" db="EMBL/GenBank/DDBJ databases">
        <authorList>
            <person name="Nguyen H.D."/>
            <person name="Samba Siva P."/>
            <person name="Cullis J."/>
            <person name="Levesque C.A."/>
            <person name="Hambleton S."/>
        </authorList>
    </citation>
    <scope>NUCLEOTIDE SEQUENCE</scope>
    <source>
        <strain evidence="2">DAOMC 236416</strain>
    </source>
</reference>
<keyword evidence="3" id="KW-1185">Reference proteome</keyword>
<feature type="compositionally biased region" description="Low complexity" evidence="1">
    <location>
        <begin position="72"/>
        <end position="81"/>
    </location>
</feature>
<dbReference type="Proteomes" id="UP000077521">
    <property type="component" value="Unassembled WGS sequence"/>
</dbReference>
<dbReference type="AlphaFoldDB" id="A0A177TP65"/>
<organism evidence="2 3">
    <name type="scientific">Tilletia indica</name>
    <dbReference type="NCBI Taxonomy" id="43049"/>
    <lineage>
        <taxon>Eukaryota</taxon>
        <taxon>Fungi</taxon>
        <taxon>Dikarya</taxon>
        <taxon>Basidiomycota</taxon>
        <taxon>Ustilaginomycotina</taxon>
        <taxon>Exobasidiomycetes</taxon>
        <taxon>Tilletiales</taxon>
        <taxon>Tilletiaceae</taxon>
        <taxon>Tilletia</taxon>
    </lineage>
</organism>
<gene>
    <name evidence="2" type="ORF">A4X13_0g4895</name>
</gene>
<feature type="compositionally biased region" description="Basic residues" evidence="1">
    <location>
        <begin position="8"/>
        <end position="23"/>
    </location>
</feature>
<feature type="compositionally biased region" description="Low complexity" evidence="1">
    <location>
        <begin position="24"/>
        <end position="35"/>
    </location>
</feature>
<name>A0A177TP65_9BASI</name>
<evidence type="ECO:0000256" key="1">
    <source>
        <dbReference type="SAM" id="MobiDB-lite"/>
    </source>
</evidence>
<evidence type="ECO:0000313" key="3">
    <source>
        <dbReference type="Proteomes" id="UP000077521"/>
    </source>
</evidence>
<accession>A0A177TP65</accession>
<proteinExistence type="predicted"/>
<sequence>MPNTSQSAKKRGRGRPKGSKNKTKSSANKTTSNGKPSTQPESSAMGRGPTEHGRETAEGSANAPNPPPYGSPPISISSGDGVVDDDFLSDYSEPEDGWNWFENLDLSHWRDVRHIARTLAERAEFYSEFWSQRQRDRLALAFLACANAMNATM</sequence>
<dbReference type="EMBL" id="LWDF02000343">
    <property type="protein sequence ID" value="KAE8250212.1"/>
    <property type="molecule type" value="Genomic_DNA"/>
</dbReference>
<reference evidence="2" key="2">
    <citation type="journal article" date="2019" name="IMA Fungus">
        <title>Genome sequencing and comparison of five Tilletia species to identify candidate genes for the detection of regulated species infecting wheat.</title>
        <authorList>
            <person name="Nguyen H.D.T."/>
            <person name="Sultana T."/>
            <person name="Kesanakurti P."/>
            <person name="Hambleton S."/>
        </authorList>
    </citation>
    <scope>NUCLEOTIDE SEQUENCE</scope>
    <source>
        <strain evidence="2">DAOMC 236416</strain>
    </source>
</reference>